<keyword evidence="3" id="KW-1185">Reference proteome</keyword>
<dbReference type="eggNOG" id="ENOG502SEYH">
    <property type="taxonomic scope" value="Eukaryota"/>
</dbReference>
<evidence type="ECO:0000256" key="1">
    <source>
        <dbReference type="SAM" id="SignalP"/>
    </source>
</evidence>
<dbReference type="EMBL" id="JH712257">
    <property type="protein sequence ID" value="EFO21320.2"/>
    <property type="molecule type" value="Genomic_DNA"/>
</dbReference>
<keyword evidence="1" id="KW-0732">Signal</keyword>
<evidence type="ECO:0000313" key="4">
    <source>
        <dbReference type="WBParaSite" id="EN70_8314"/>
    </source>
</evidence>
<evidence type="ECO:0000313" key="3">
    <source>
        <dbReference type="Proteomes" id="UP000095285"/>
    </source>
</evidence>
<accession>A0A1I7W0J2</accession>
<dbReference type="KEGG" id="loa:LOAG_07167"/>
<dbReference type="CTD" id="9944586"/>
<feature type="chain" id="PRO_5010282423" evidence="1">
    <location>
        <begin position="31"/>
        <end position="107"/>
    </location>
</feature>
<proteinExistence type="predicted"/>
<feature type="signal peptide" evidence="1">
    <location>
        <begin position="1"/>
        <end position="30"/>
    </location>
</feature>
<dbReference type="WBParaSite" id="EN70_8314">
    <property type="protein sequence ID" value="EN70_8314"/>
    <property type="gene ID" value="EN70_8314"/>
</dbReference>
<gene>
    <name evidence="2 4" type="ORF">LOAG_07167</name>
</gene>
<sequence length="107" mass="12151">MSIMIMVSNISKSTPRIFSLLILIVTIASAFDFDELMHDDNDLQEIWKRSNAELINGLIGMDLGKLTKAGKRSIIPPSMITNKQKAINNGQRFNMNLKKLLSYQRHC</sequence>
<dbReference type="OrthoDB" id="5837168at2759"/>
<accession>A0A1S0TX50</accession>
<organism evidence="3 4">
    <name type="scientific">Loa loa</name>
    <name type="common">Eye worm</name>
    <name type="synonym">Filaria loa</name>
    <dbReference type="NCBI Taxonomy" id="7209"/>
    <lineage>
        <taxon>Eukaryota</taxon>
        <taxon>Metazoa</taxon>
        <taxon>Ecdysozoa</taxon>
        <taxon>Nematoda</taxon>
        <taxon>Chromadorea</taxon>
        <taxon>Rhabditida</taxon>
        <taxon>Spirurina</taxon>
        <taxon>Spiruromorpha</taxon>
        <taxon>Filarioidea</taxon>
        <taxon>Onchocercidae</taxon>
        <taxon>Loa</taxon>
    </lineage>
</organism>
<dbReference type="Proteomes" id="UP000095285">
    <property type="component" value="Unassembled WGS sequence"/>
</dbReference>
<dbReference type="GeneID" id="9944586"/>
<protein>
    <submittedName>
        <fullName evidence="4">Pigment dispersing factor</fullName>
    </submittedName>
</protein>
<dbReference type="AlphaFoldDB" id="A0A1I7W0J2"/>
<reference evidence="4" key="2">
    <citation type="submission" date="2016-11" db="UniProtKB">
        <authorList>
            <consortium name="WormBaseParasite"/>
        </authorList>
    </citation>
    <scope>IDENTIFICATION</scope>
</reference>
<reference evidence="2 3" key="1">
    <citation type="submission" date="2012-04" db="EMBL/GenBank/DDBJ databases">
        <title>The Genome Sequence of Loa loa.</title>
        <authorList>
            <consortium name="The Broad Institute Genome Sequencing Platform"/>
            <consortium name="Broad Institute Genome Sequencing Center for Infectious Disease"/>
            <person name="Nutman T.B."/>
            <person name="Fink D.L."/>
            <person name="Russ C."/>
            <person name="Young S."/>
            <person name="Zeng Q."/>
            <person name="Gargeya S."/>
            <person name="Alvarado L."/>
            <person name="Berlin A."/>
            <person name="Chapman S.B."/>
            <person name="Chen Z."/>
            <person name="Freedman E."/>
            <person name="Gellesch M."/>
            <person name="Goldberg J."/>
            <person name="Griggs A."/>
            <person name="Gujja S."/>
            <person name="Heilman E.R."/>
            <person name="Heiman D."/>
            <person name="Howarth C."/>
            <person name="Mehta T."/>
            <person name="Neiman D."/>
            <person name="Pearson M."/>
            <person name="Roberts A."/>
            <person name="Saif S."/>
            <person name="Shea T."/>
            <person name="Shenoy N."/>
            <person name="Sisk P."/>
            <person name="Stolte C."/>
            <person name="Sykes S."/>
            <person name="White J."/>
            <person name="Yandava C."/>
            <person name="Haas B."/>
            <person name="Henn M.R."/>
            <person name="Nusbaum C."/>
            <person name="Birren B."/>
        </authorList>
    </citation>
    <scope>NUCLEOTIDE SEQUENCE [LARGE SCALE GENOMIC DNA]</scope>
</reference>
<evidence type="ECO:0000313" key="2">
    <source>
        <dbReference type="EMBL" id="EFO21320.2"/>
    </source>
</evidence>
<name>A0A1I7W0J2_LOALO</name>
<dbReference type="RefSeq" id="XP_020302404.1">
    <property type="nucleotide sequence ID" value="XM_020447357.1"/>
</dbReference>
<dbReference type="OMA" id="RTSSMIT"/>